<organism evidence="2 3">
    <name type="scientific">Spirodela intermedia</name>
    <name type="common">Intermediate duckweed</name>
    <dbReference type="NCBI Taxonomy" id="51605"/>
    <lineage>
        <taxon>Eukaryota</taxon>
        <taxon>Viridiplantae</taxon>
        <taxon>Streptophyta</taxon>
        <taxon>Embryophyta</taxon>
        <taxon>Tracheophyta</taxon>
        <taxon>Spermatophyta</taxon>
        <taxon>Magnoliopsida</taxon>
        <taxon>Liliopsida</taxon>
        <taxon>Araceae</taxon>
        <taxon>Lemnoideae</taxon>
        <taxon>Spirodela</taxon>
    </lineage>
</organism>
<keyword evidence="3" id="KW-1185">Reference proteome</keyword>
<gene>
    <name evidence="1" type="ORF">SI7747_16018991</name>
    <name evidence="2" type="ORF">SI8410_16020467</name>
</gene>
<sequence length="33" mass="3933">MRYKCSGSKKSRCWRKEGKLILKICDCQKSVRL</sequence>
<accession>A0A7I8LIC8</accession>
<reference evidence="2" key="1">
    <citation type="submission" date="2020-02" db="EMBL/GenBank/DDBJ databases">
        <authorList>
            <person name="Scholz U."/>
            <person name="Mascher M."/>
            <person name="Fiebig A."/>
        </authorList>
    </citation>
    <scope>NUCLEOTIDE SEQUENCE</scope>
</reference>
<evidence type="ECO:0000313" key="2">
    <source>
        <dbReference type="EMBL" id="CAA7409789.1"/>
    </source>
</evidence>
<evidence type="ECO:0000313" key="3">
    <source>
        <dbReference type="Proteomes" id="UP000663760"/>
    </source>
</evidence>
<dbReference type="AlphaFoldDB" id="A0A7I8LIC8"/>
<proteinExistence type="predicted"/>
<evidence type="ECO:0000313" key="1">
    <source>
        <dbReference type="EMBL" id="CAA2633471.1"/>
    </source>
</evidence>
<name>A0A7I8LIC8_SPIIN</name>
<dbReference type="EMBL" id="LR743603">
    <property type="protein sequence ID" value="CAA2633471.1"/>
    <property type="molecule type" value="Genomic_DNA"/>
</dbReference>
<protein>
    <submittedName>
        <fullName evidence="2">Uncharacterized protein</fullName>
    </submittedName>
</protein>
<dbReference type="Proteomes" id="UP000663760">
    <property type="component" value="Chromosome 16"/>
</dbReference>
<dbReference type="EMBL" id="LR746279">
    <property type="protein sequence ID" value="CAA7409789.1"/>
    <property type="molecule type" value="Genomic_DNA"/>
</dbReference>